<dbReference type="EMBL" id="JBHLUN010000008">
    <property type="protein sequence ID" value="MFC0409051.1"/>
    <property type="molecule type" value="Genomic_DNA"/>
</dbReference>
<reference evidence="2 3" key="1">
    <citation type="submission" date="2024-09" db="EMBL/GenBank/DDBJ databases">
        <authorList>
            <person name="Sun Q."/>
            <person name="Mori K."/>
        </authorList>
    </citation>
    <scope>NUCLEOTIDE SEQUENCE [LARGE SCALE GENOMIC DNA]</scope>
    <source>
        <strain evidence="2 3">TBRC 5777</strain>
    </source>
</reference>
<proteinExistence type="predicted"/>
<dbReference type="RefSeq" id="WP_377044802.1">
    <property type="nucleotide sequence ID" value="NZ_JBHLUN010000008.1"/>
</dbReference>
<gene>
    <name evidence="2" type="ORF">ACFFGY_12380</name>
</gene>
<protein>
    <recommendedName>
        <fullName evidence="4">AbrB/MazE/SpoVT family DNA-binding domain-containing protein</fullName>
    </recommendedName>
</protein>
<keyword evidence="3" id="KW-1185">Reference proteome</keyword>
<name>A0ABV6JXI8_9PROT</name>
<organism evidence="2 3">
    <name type="scientific">Roseomonas elaeocarpi</name>
    <dbReference type="NCBI Taxonomy" id="907779"/>
    <lineage>
        <taxon>Bacteria</taxon>
        <taxon>Pseudomonadati</taxon>
        <taxon>Pseudomonadota</taxon>
        <taxon>Alphaproteobacteria</taxon>
        <taxon>Acetobacterales</taxon>
        <taxon>Roseomonadaceae</taxon>
        <taxon>Roseomonas</taxon>
    </lineage>
</organism>
<evidence type="ECO:0000313" key="3">
    <source>
        <dbReference type="Proteomes" id="UP001589865"/>
    </source>
</evidence>
<feature type="region of interest" description="Disordered" evidence="1">
    <location>
        <begin position="70"/>
        <end position="93"/>
    </location>
</feature>
<sequence>MARTSRSLAKLTAKNQLTIPGAALEVLDWPTHFRVQVSQGALVLWPVALVAPGTAASALGLDAQALRDGRQATMRRQAQVRPAEPAGEEASED</sequence>
<evidence type="ECO:0008006" key="4">
    <source>
        <dbReference type="Google" id="ProtNLM"/>
    </source>
</evidence>
<comment type="caution">
    <text evidence="2">The sequence shown here is derived from an EMBL/GenBank/DDBJ whole genome shotgun (WGS) entry which is preliminary data.</text>
</comment>
<dbReference type="Proteomes" id="UP001589865">
    <property type="component" value="Unassembled WGS sequence"/>
</dbReference>
<evidence type="ECO:0000256" key="1">
    <source>
        <dbReference type="SAM" id="MobiDB-lite"/>
    </source>
</evidence>
<evidence type="ECO:0000313" key="2">
    <source>
        <dbReference type="EMBL" id="MFC0409051.1"/>
    </source>
</evidence>
<accession>A0ABV6JXI8</accession>